<protein>
    <recommendedName>
        <fullName evidence="4">Transmembrane protein</fullName>
    </recommendedName>
</protein>
<dbReference type="EMBL" id="AFHG01000059">
    <property type="protein sequence ID" value="EGK69981.1"/>
    <property type="molecule type" value="Genomic_DNA"/>
</dbReference>
<dbReference type="Proteomes" id="UP000005019">
    <property type="component" value="Unassembled WGS sequence"/>
</dbReference>
<feature type="transmembrane region" description="Helical" evidence="1">
    <location>
        <begin position="6"/>
        <end position="27"/>
    </location>
</feature>
<organism evidence="2 3">
    <name type="scientific">Methyloversatilis universalis (strain ATCC BAA-1314 / DSM 25237 / JCM 13912 / CCUG 52030 / FAM5)</name>
    <dbReference type="NCBI Taxonomy" id="1000565"/>
    <lineage>
        <taxon>Bacteria</taxon>
        <taxon>Pseudomonadati</taxon>
        <taxon>Pseudomonadota</taxon>
        <taxon>Betaproteobacteria</taxon>
        <taxon>Nitrosomonadales</taxon>
        <taxon>Sterolibacteriaceae</taxon>
        <taxon>Methyloversatilis</taxon>
    </lineage>
</organism>
<evidence type="ECO:0000313" key="2">
    <source>
        <dbReference type="EMBL" id="EGK69981.1"/>
    </source>
</evidence>
<dbReference type="RefSeq" id="WP_008064748.1">
    <property type="nucleotide sequence ID" value="NZ_AFHG01000059.1"/>
</dbReference>
<gene>
    <name evidence="2" type="ORF">METUNv1_03949</name>
</gene>
<proteinExistence type="predicted"/>
<evidence type="ECO:0000256" key="1">
    <source>
        <dbReference type="SAM" id="Phobius"/>
    </source>
</evidence>
<evidence type="ECO:0008006" key="4">
    <source>
        <dbReference type="Google" id="ProtNLM"/>
    </source>
</evidence>
<keyword evidence="1" id="KW-0812">Transmembrane</keyword>
<keyword evidence="1" id="KW-1133">Transmembrane helix</keyword>
<reference evidence="2 3" key="1">
    <citation type="journal article" date="2011" name="J. Bacteriol.">
        <title>Genome sequence of Methyloversatilis universalis FAM5T, a methylotrophic representative of the order Rhodocyclales.</title>
        <authorList>
            <person name="Kittichotirat W."/>
            <person name="Good N.M."/>
            <person name="Hall R."/>
            <person name="Bringel F."/>
            <person name="Lajus A."/>
            <person name="Medigue C."/>
            <person name="Smalley N.E."/>
            <person name="Beck D."/>
            <person name="Bumgarner R."/>
            <person name="Vuilleumier S."/>
            <person name="Kalyuzhnaya M.G."/>
        </authorList>
    </citation>
    <scope>NUCLEOTIDE SEQUENCE [LARGE SCALE GENOMIC DNA]</scope>
    <source>
        <strain evidence="3">ATCC BAA-1314 / JCM 13912 / FAM5</strain>
    </source>
</reference>
<accession>F5RHZ9</accession>
<name>F5RHZ9_METUF</name>
<comment type="caution">
    <text evidence="2">The sequence shown here is derived from an EMBL/GenBank/DDBJ whole genome shotgun (WGS) entry which is preliminary data.</text>
</comment>
<keyword evidence="3" id="KW-1185">Reference proteome</keyword>
<keyword evidence="1" id="KW-0472">Membrane</keyword>
<evidence type="ECO:0000313" key="3">
    <source>
        <dbReference type="Proteomes" id="UP000005019"/>
    </source>
</evidence>
<sequence length="46" mass="5230">MSPTTLVIVEAVLIFGGVLVFAVYQLVSVRRLQKREGDRQDDKPER</sequence>
<dbReference type="AlphaFoldDB" id="F5RHZ9"/>